<evidence type="ECO:0000256" key="8">
    <source>
        <dbReference type="ARBA" id="ARBA00023242"/>
    </source>
</evidence>
<dbReference type="PANTHER" id="PTHR45888">
    <property type="entry name" value="HL01030P-RELATED"/>
    <property type="match status" value="1"/>
</dbReference>
<dbReference type="InterPro" id="IPR025750">
    <property type="entry name" value="DPF1-3_N"/>
</dbReference>
<evidence type="ECO:0000256" key="4">
    <source>
        <dbReference type="ARBA" id="ARBA00022771"/>
    </source>
</evidence>
<evidence type="ECO:0000256" key="7">
    <source>
        <dbReference type="ARBA" id="ARBA00023163"/>
    </source>
</evidence>
<dbReference type="GO" id="GO:0007399">
    <property type="term" value="P:nervous system development"/>
    <property type="evidence" value="ECO:0007669"/>
    <property type="project" value="TreeGrafter"/>
</dbReference>
<accession>A0A452UWC4</accession>
<dbReference type="GO" id="GO:0008270">
    <property type="term" value="F:zinc ion binding"/>
    <property type="evidence" value="ECO:0007669"/>
    <property type="project" value="UniProtKB-KW"/>
</dbReference>
<evidence type="ECO:0000313" key="10">
    <source>
        <dbReference type="Ensembl" id="ENSUMAP00000025217"/>
    </source>
</evidence>
<name>A0A452UWC4_URSMA</name>
<dbReference type="Ensembl" id="ENSUMAT00000029845.1">
    <property type="protein sequence ID" value="ENSUMAP00000025217.1"/>
    <property type="gene ID" value="ENSUMAG00000018355.1"/>
</dbReference>
<keyword evidence="2" id="KW-0479">Metal-binding</keyword>
<evidence type="ECO:0000259" key="9">
    <source>
        <dbReference type="Pfam" id="PF14051"/>
    </source>
</evidence>
<reference evidence="10" key="1">
    <citation type="submission" date="2019-03" db="UniProtKB">
        <authorList>
            <consortium name="Ensembl"/>
        </authorList>
    </citation>
    <scope>IDENTIFICATION</scope>
</reference>
<keyword evidence="8" id="KW-0539">Nucleus</keyword>
<dbReference type="Pfam" id="PF14051">
    <property type="entry name" value="DPF1-3_N"/>
    <property type="match status" value="1"/>
</dbReference>
<dbReference type="GeneTree" id="ENSGT00940000160692"/>
<comment type="subcellular location">
    <subcellularLocation>
        <location evidence="1">Nucleus</location>
    </subcellularLocation>
</comment>
<keyword evidence="3" id="KW-0677">Repeat</keyword>
<dbReference type="PANTHER" id="PTHR45888:SF14">
    <property type="entry name" value="ZINC FINGER PROTEIN NEURO-D4"/>
    <property type="match status" value="1"/>
</dbReference>
<keyword evidence="6" id="KW-0805">Transcription regulation</keyword>
<evidence type="ECO:0000256" key="3">
    <source>
        <dbReference type="ARBA" id="ARBA00022737"/>
    </source>
</evidence>
<feature type="domain" description="DPF1-3 N-terminal" evidence="9">
    <location>
        <begin position="11"/>
        <end position="81"/>
    </location>
</feature>
<keyword evidence="4" id="KW-0863">Zinc-finger</keyword>
<keyword evidence="5" id="KW-0862">Zinc</keyword>
<proteinExistence type="predicted"/>
<keyword evidence="7" id="KW-0804">Transcription</keyword>
<sequence length="323" mass="36543">RASVLPPVLGEDFYREAIEHCRSYNARLCAERSLRLPFLDSQTGVAQNNCYIWMEKTHRGPGLAPGQIYTYPARCWRKKRRLNILEDPRLRPCEYKIDCEAPLKKEGGLPEGPVLEALLCAETGEKKIELKEEETIMDCQKQQLLEFPHDLEVEDLEDDIPRRKNRAKGKAYGIGGLRKRQDTASLEDRDKPYVCDKFYKELAWVPEAQRKHTAKKAPDGTVIPNGYCDFCLGGSKKTGCPEDLISCADCGRSGDTPTRACWGPGWRAPQESRSGGWEWDGQWAGIAKQCQREFGCCGVLGSWSCHLCLRHLKEKASAYITLT</sequence>
<protein>
    <submittedName>
        <fullName evidence="10">Double PHD fingers 1</fullName>
    </submittedName>
</protein>
<dbReference type="GO" id="GO:0071565">
    <property type="term" value="C:nBAF complex"/>
    <property type="evidence" value="ECO:0007669"/>
    <property type="project" value="TreeGrafter"/>
</dbReference>
<evidence type="ECO:0000256" key="5">
    <source>
        <dbReference type="ARBA" id="ARBA00022833"/>
    </source>
</evidence>
<organism evidence="10">
    <name type="scientific">Ursus maritimus</name>
    <name type="common">Polar bear</name>
    <name type="synonym">Thalarctos maritimus</name>
    <dbReference type="NCBI Taxonomy" id="29073"/>
    <lineage>
        <taxon>Eukaryota</taxon>
        <taxon>Metazoa</taxon>
        <taxon>Chordata</taxon>
        <taxon>Craniata</taxon>
        <taxon>Vertebrata</taxon>
        <taxon>Euteleostomi</taxon>
        <taxon>Mammalia</taxon>
        <taxon>Eutheria</taxon>
        <taxon>Laurasiatheria</taxon>
        <taxon>Carnivora</taxon>
        <taxon>Caniformia</taxon>
        <taxon>Ursidae</taxon>
        <taxon>Ursus</taxon>
    </lineage>
</organism>
<evidence type="ECO:0000256" key="1">
    <source>
        <dbReference type="ARBA" id="ARBA00004123"/>
    </source>
</evidence>
<evidence type="ECO:0000256" key="2">
    <source>
        <dbReference type="ARBA" id="ARBA00022723"/>
    </source>
</evidence>
<gene>
    <name evidence="10" type="primary">DPF1</name>
</gene>
<evidence type="ECO:0000256" key="6">
    <source>
        <dbReference type="ARBA" id="ARBA00023015"/>
    </source>
</evidence>
<dbReference type="AlphaFoldDB" id="A0A452UWC4"/>